<evidence type="ECO:0000313" key="2">
    <source>
        <dbReference type="EMBL" id="RVW83479.1"/>
    </source>
</evidence>
<feature type="compositionally biased region" description="Low complexity" evidence="1">
    <location>
        <begin position="123"/>
        <end position="132"/>
    </location>
</feature>
<sequence>MPPFRKHPPIANPSATLRPHFYTVSPRPSPIQRTTPLGASHFSVLSFPHSPISPFPYGADPRSSYCPFVDSHSEAESLLFLGCSPFAISGHRGPADSTSEGGPPTDPAFSAPQCRYEIRRATTTPGATASGPKSSVQLPPAKRARTSGPGESSRVSQPEPRADTELPSDMSPKSIIRRPMLTTPPIEGNSDCRSRPFHLKFYFDQEAFRQQPKLQDSYVLLQRYHLE</sequence>
<evidence type="ECO:0000313" key="3">
    <source>
        <dbReference type="Proteomes" id="UP000288805"/>
    </source>
</evidence>
<feature type="region of interest" description="Disordered" evidence="1">
    <location>
        <begin position="123"/>
        <end position="191"/>
    </location>
</feature>
<evidence type="ECO:0000256" key="1">
    <source>
        <dbReference type="SAM" id="MobiDB-lite"/>
    </source>
</evidence>
<organism evidence="2 3">
    <name type="scientific">Vitis vinifera</name>
    <name type="common">Grape</name>
    <dbReference type="NCBI Taxonomy" id="29760"/>
    <lineage>
        <taxon>Eukaryota</taxon>
        <taxon>Viridiplantae</taxon>
        <taxon>Streptophyta</taxon>
        <taxon>Embryophyta</taxon>
        <taxon>Tracheophyta</taxon>
        <taxon>Spermatophyta</taxon>
        <taxon>Magnoliopsida</taxon>
        <taxon>eudicotyledons</taxon>
        <taxon>Gunneridae</taxon>
        <taxon>Pentapetalae</taxon>
        <taxon>rosids</taxon>
        <taxon>Vitales</taxon>
        <taxon>Vitaceae</taxon>
        <taxon>Viteae</taxon>
        <taxon>Vitis</taxon>
    </lineage>
</organism>
<proteinExistence type="predicted"/>
<name>A0A438HGJ7_VITVI</name>
<feature type="region of interest" description="Disordered" evidence="1">
    <location>
        <begin position="92"/>
        <end position="111"/>
    </location>
</feature>
<protein>
    <submittedName>
        <fullName evidence="2">Uncharacterized protein</fullName>
    </submittedName>
</protein>
<dbReference type="EMBL" id="QGNW01000228">
    <property type="protein sequence ID" value="RVW83479.1"/>
    <property type="molecule type" value="Genomic_DNA"/>
</dbReference>
<comment type="caution">
    <text evidence="2">The sequence shown here is derived from an EMBL/GenBank/DDBJ whole genome shotgun (WGS) entry which is preliminary data.</text>
</comment>
<dbReference type="Proteomes" id="UP000288805">
    <property type="component" value="Unassembled WGS sequence"/>
</dbReference>
<accession>A0A438HGJ7</accession>
<gene>
    <name evidence="2" type="ORF">CK203_051768</name>
</gene>
<reference evidence="2 3" key="1">
    <citation type="journal article" date="2018" name="PLoS Genet.">
        <title>Population sequencing reveals clonal diversity and ancestral inbreeding in the grapevine cultivar Chardonnay.</title>
        <authorList>
            <person name="Roach M.J."/>
            <person name="Johnson D.L."/>
            <person name="Bohlmann J."/>
            <person name="van Vuuren H.J."/>
            <person name="Jones S.J."/>
            <person name="Pretorius I.S."/>
            <person name="Schmidt S.A."/>
            <person name="Borneman A.R."/>
        </authorList>
    </citation>
    <scope>NUCLEOTIDE SEQUENCE [LARGE SCALE GENOMIC DNA]</scope>
    <source>
        <strain evidence="3">cv. Chardonnay</strain>
        <tissue evidence="2">Leaf</tissue>
    </source>
</reference>
<dbReference type="AlphaFoldDB" id="A0A438HGJ7"/>